<dbReference type="EMBL" id="VMNF01000009">
    <property type="protein sequence ID" value="TXC01672.1"/>
    <property type="molecule type" value="Genomic_DNA"/>
</dbReference>
<sequence length="144" mass="15600">MPLNIDPSWLLTPAYLQSVLQADESLVSFLQGHGDLQKIPEKLEKMWKINQSPLSVANYNREKGVNGVGTWGLSGLGVAGTGLDWKPNDASQIGFLVLLMFGTKKQSTVGKAGQTFPSPSSLVITLMQIRADLYPLLACSARAR</sequence>
<gene>
    <name evidence="1" type="ORF">FocTR4_00008250</name>
</gene>
<proteinExistence type="predicted"/>
<accession>A0A5C6SST7</accession>
<dbReference type="Proteomes" id="UP000321331">
    <property type="component" value="Unassembled WGS sequence"/>
</dbReference>
<evidence type="ECO:0000313" key="1">
    <source>
        <dbReference type="EMBL" id="TXC01672.1"/>
    </source>
</evidence>
<dbReference type="AlphaFoldDB" id="A0A5C6SST7"/>
<evidence type="ECO:0000313" key="2">
    <source>
        <dbReference type="Proteomes" id="UP000321331"/>
    </source>
</evidence>
<organism evidence="1 2">
    <name type="scientific">Fusarium oxysporum f. sp. cubense</name>
    <dbReference type="NCBI Taxonomy" id="61366"/>
    <lineage>
        <taxon>Eukaryota</taxon>
        <taxon>Fungi</taxon>
        <taxon>Dikarya</taxon>
        <taxon>Ascomycota</taxon>
        <taxon>Pezizomycotina</taxon>
        <taxon>Sordariomycetes</taxon>
        <taxon>Hypocreomycetidae</taxon>
        <taxon>Hypocreales</taxon>
        <taxon>Nectriaceae</taxon>
        <taxon>Fusarium</taxon>
        <taxon>Fusarium oxysporum species complex</taxon>
    </lineage>
</organism>
<reference evidence="1 2" key="1">
    <citation type="submission" date="2019-07" db="EMBL/GenBank/DDBJ databases">
        <title>The First High-Quality Draft Genome Sequence of the Causal Agent of the Current Panama Disease Epidemic.</title>
        <authorList>
            <person name="Warmington R.J."/>
            <person name="Kay W."/>
            <person name="Jeffries A."/>
            <person name="Bebber D."/>
            <person name="Moore K."/>
            <person name="Studholme D.J."/>
        </authorList>
    </citation>
    <scope>NUCLEOTIDE SEQUENCE [LARGE SCALE GENOMIC DNA]</scope>
    <source>
        <strain evidence="1 2">TR4</strain>
    </source>
</reference>
<name>A0A5C6SST7_FUSOC</name>
<comment type="caution">
    <text evidence="1">The sequence shown here is derived from an EMBL/GenBank/DDBJ whole genome shotgun (WGS) entry which is preliminary data.</text>
</comment>
<protein>
    <submittedName>
        <fullName evidence="1">Uncharacterized protein</fullName>
    </submittedName>
</protein>